<evidence type="ECO:0000256" key="3">
    <source>
        <dbReference type="ARBA" id="ARBA00022553"/>
    </source>
</evidence>
<dbReference type="GO" id="GO:0016301">
    <property type="term" value="F:kinase activity"/>
    <property type="evidence" value="ECO:0007669"/>
    <property type="project" value="UniProtKB-KW"/>
</dbReference>
<dbReference type="EMBL" id="JAHQZT010000009">
    <property type="protein sequence ID" value="MBV0933464.1"/>
    <property type="molecule type" value="Genomic_DNA"/>
</dbReference>
<dbReference type="SMART" id="SM00387">
    <property type="entry name" value="HATPase_c"/>
    <property type="match status" value="1"/>
</dbReference>
<comment type="caution">
    <text evidence="10">The sequence shown here is derived from an EMBL/GenBank/DDBJ whole genome shotgun (WGS) entry which is preliminary data.</text>
</comment>
<dbReference type="Proteomes" id="UP000755551">
    <property type="component" value="Unassembled WGS sequence"/>
</dbReference>
<comment type="catalytic activity">
    <reaction evidence="1">
        <text>ATP + protein L-histidine = ADP + protein N-phospho-L-histidine.</text>
        <dbReference type="EC" id="2.7.13.3"/>
    </reaction>
</comment>
<dbReference type="Pfam" id="PF02518">
    <property type="entry name" value="HATPase_c"/>
    <property type="match status" value="1"/>
</dbReference>
<feature type="domain" description="Histidine kinase" evidence="9">
    <location>
        <begin position="246"/>
        <end position="446"/>
    </location>
</feature>
<dbReference type="InterPro" id="IPR050428">
    <property type="entry name" value="TCS_sensor_his_kinase"/>
</dbReference>
<keyword evidence="7 8" id="KW-1133">Transmembrane helix</keyword>
<evidence type="ECO:0000256" key="8">
    <source>
        <dbReference type="SAM" id="Phobius"/>
    </source>
</evidence>
<gene>
    <name evidence="10" type="ORF">KTN04_08955</name>
</gene>
<evidence type="ECO:0000259" key="9">
    <source>
        <dbReference type="PROSITE" id="PS50109"/>
    </source>
</evidence>
<dbReference type="PANTHER" id="PTHR45436:SF5">
    <property type="entry name" value="SENSOR HISTIDINE KINASE TRCS"/>
    <property type="match status" value="1"/>
</dbReference>
<evidence type="ECO:0000256" key="5">
    <source>
        <dbReference type="ARBA" id="ARBA00022692"/>
    </source>
</evidence>
<accession>A0ABS6MB06</accession>
<evidence type="ECO:0000256" key="4">
    <source>
        <dbReference type="ARBA" id="ARBA00022679"/>
    </source>
</evidence>
<evidence type="ECO:0000256" key="2">
    <source>
        <dbReference type="ARBA" id="ARBA00012438"/>
    </source>
</evidence>
<dbReference type="InterPro" id="IPR003594">
    <property type="entry name" value="HATPase_dom"/>
</dbReference>
<evidence type="ECO:0000313" key="11">
    <source>
        <dbReference type="Proteomes" id="UP000755551"/>
    </source>
</evidence>
<reference evidence="10 11" key="1">
    <citation type="submission" date="2021-06" db="EMBL/GenBank/DDBJ databases">
        <title>Bacterium isolated from marine sediment.</title>
        <authorList>
            <person name="Zhu K.-L."/>
            <person name="Du Z.-J."/>
            <person name="Liang Q.-Y."/>
        </authorList>
    </citation>
    <scope>NUCLEOTIDE SEQUENCE [LARGE SCALE GENOMIC DNA]</scope>
    <source>
        <strain evidence="10 11">A346</strain>
    </source>
</reference>
<dbReference type="InterPro" id="IPR005467">
    <property type="entry name" value="His_kinase_dom"/>
</dbReference>
<keyword evidence="3" id="KW-0597">Phosphoprotein</keyword>
<protein>
    <recommendedName>
        <fullName evidence="2">histidine kinase</fullName>
        <ecNumber evidence="2">2.7.13.3</ecNumber>
    </recommendedName>
</protein>
<proteinExistence type="predicted"/>
<name>A0ABS6MB06_9GAMM</name>
<dbReference type="EC" id="2.7.13.3" evidence="2"/>
<feature type="transmembrane region" description="Helical" evidence="8">
    <location>
        <begin position="165"/>
        <end position="186"/>
    </location>
</feature>
<sequence length="446" mass="50433">MSLQPAAAPSLESRIRRQLLLVLLVVMTGLLTLIHFSVSQLTQAVVLSRLEHDAESLIAALEPDMSGRWTLATATLPQVYQRVHSGYYYQLLSAEFQQRSRSLWDLEPDLQPLPVGQQRHELRDGVGEQRWLVLEQGFSRGGQAFTLWVAEDIAELQQEQRRFELWLLLLLALSVPLMLVLQRGVLRAGFARLEPLRQALERQQAGDDPRFPDALPQEVMPLVQTLSQLLHRSGEQISRSRTALGNLAHELKRPLQELQWLAQQQQDPAVQEQLQRLYHQLFERIERELRRARIAGSPGPGRHFQPQDEIPHLEQLLLRIGRDDIRLDTRLPDGSIPFDRDDMLELIGNLLDNAWRHAERRVRLQILAPTPERACWRIQVDDDGAGVDAAALQQLSARGLRLDEQSEGSGLGLSICQAVVQSYDGRLVFAASKLGGLAVRAELPVG</sequence>
<keyword evidence="8" id="KW-0472">Membrane</keyword>
<keyword evidence="4" id="KW-0808">Transferase</keyword>
<keyword evidence="11" id="KW-1185">Reference proteome</keyword>
<evidence type="ECO:0000256" key="7">
    <source>
        <dbReference type="ARBA" id="ARBA00022989"/>
    </source>
</evidence>
<keyword evidence="5 8" id="KW-0812">Transmembrane</keyword>
<dbReference type="RefSeq" id="WP_217334879.1">
    <property type="nucleotide sequence ID" value="NZ_JAHQZT010000009.1"/>
</dbReference>
<evidence type="ECO:0000256" key="6">
    <source>
        <dbReference type="ARBA" id="ARBA00022777"/>
    </source>
</evidence>
<organism evidence="10 11">
    <name type="scientific">Marinobacterium weihaiense</name>
    <dbReference type="NCBI Taxonomy" id="2851016"/>
    <lineage>
        <taxon>Bacteria</taxon>
        <taxon>Pseudomonadati</taxon>
        <taxon>Pseudomonadota</taxon>
        <taxon>Gammaproteobacteria</taxon>
        <taxon>Oceanospirillales</taxon>
        <taxon>Oceanospirillaceae</taxon>
        <taxon>Marinobacterium</taxon>
    </lineage>
</organism>
<dbReference type="PROSITE" id="PS50109">
    <property type="entry name" value="HIS_KIN"/>
    <property type="match status" value="1"/>
</dbReference>
<evidence type="ECO:0000256" key="1">
    <source>
        <dbReference type="ARBA" id="ARBA00000085"/>
    </source>
</evidence>
<dbReference type="PANTHER" id="PTHR45436">
    <property type="entry name" value="SENSOR HISTIDINE KINASE YKOH"/>
    <property type="match status" value="1"/>
</dbReference>
<keyword evidence="6 10" id="KW-0418">Kinase</keyword>
<evidence type="ECO:0000313" key="10">
    <source>
        <dbReference type="EMBL" id="MBV0933464.1"/>
    </source>
</evidence>